<gene>
    <name evidence="1" type="ORF">ACFFTL_20140</name>
</gene>
<evidence type="ECO:0000313" key="1">
    <source>
        <dbReference type="EMBL" id="MFB9574537.1"/>
    </source>
</evidence>
<reference evidence="1 2" key="1">
    <citation type="submission" date="2024-09" db="EMBL/GenBank/DDBJ databases">
        <authorList>
            <person name="Sun Q."/>
            <person name="Mori K."/>
        </authorList>
    </citation>
    <scope>NUCLEOTIDE SEQUENCE [LARGE SCALE GENOMIC DNA]</scope>
    <source>
        <strain evidence="1 2">JCM 3331</strain>
    </source>
</reference>
<accession>A0ABV5RBE5</accession>
<proteinExistence type="predicted"/>
<dbReference type="RefSeq" id="WP_345517906.1">
    <property type="nucleotide sequence ID" value="NZ_BAAAXD010000045.1"/>
</dbReference>
<dbReference type="Proteomes" id="UP001589710">
    <property type="component" value="Unassembled WGS sequence"/>
</dbReference>
<evidence type="ECO:0000313" key="2">
    <source>
        <dbReference type="Proteomes" id="UP001589710"/>
    </source>
</evidence>
<dbReference type="EMBL" id="JBHMCG010000097">
    <property type="protein sequence ID" value="MFB9574537.1"/>
    <property type="molecule type" value="Genomic_DNA"/>
</dbReference>
<protein>
    <submittedName>
        <fullName evidence="1">DUF6339 family protein</fullName>
    </submittedName>
</protein>
<comment type="caution">
    <text evidence="1">The sequence shown here is derived from an EMBL/GenBank/DDBJ whole genome shotgun (WGS) entry which is preliminary data.</text>
</comment>
<organism evidence="1 2">
    <name type="scientific">Streptomyces yanii</name>
    <dbReference type="NCBI Taxonomy" id="78510"/>
    <lineage>
        <taxon>Bacteria</taxon>
        <taxon>Bacillati</taxon>
        <taxon>Actinomycetota</taxon>
        <taxon>Actinomycetes</taxon>
        <taxon>Kitasatosporales</taxon>
        <taxon>Streptomycetaceae</taxon>
        <taxon>Streptomyces</taxon>
    </lineage>
</organism>
<sequence>MTDKPNHLPERLALLADLNAAQYLTEGLLTGKEDVPAIALNKITEPLPHAGESRAELEPVRDLIDDAMHGFRDGKVTAADAWLAPRLHATLRLSRREAADRRLWNYLALGVAPDYVVWRHLSEPKKDGELPKVASTRFRGPAYTQVFARLWWAAELFRNGSDYAPVATVCAHQDMLNTALRLDVIDHRPTAQAIVRLITRATVRTGREINALAAAINASAATLMYDVVAPDTERDGRPLRAWIEAAESAPAVPRRALPEGPDEEKTPETSVAVLVDHFTELFAEVPVRGKAAADDTKAGEP</sequence>
<dbReference type="Pfam" id="PF19866">
    <property type="entry name" value="DUF6339"/>
    <property type="match status" value="1"/>
</dbReference>
<dbReference type="InterPro" id="IPR045920">
    <property type="entry name" value="DUF6339"/>
</dbReference>
<name>A0ABV5RBE5_9ACTN</name>
<keyword evidence="2" id="KW-1185">Reference proteome</keyword>